<protein>
    <submittedName>
        <fullName evidence="9">Sulfite exporter TauE/SafE family protein</fullName>
    </submittedName>
</protein>
<keyword evidence="10" id="KW-1185">Reference proteome</keyword>
<dbReference type="InterPro" id="IPR003834">
    <property type="entry name" value="Cyt_c_assmbl_TM_dom"/>
</dbReference>
<feature type="transmembrane region" description="Helical" evidence="7">
    <location>
        <begin position="169"/>
        <end position="190"/>
    </location>
</feature>
<keyword evidence="6 7" id="KW-0472">Membrane</keyword>
<comment type="caution">
    <text evidence="9">The sequence shown here is derived from an EMBL/GenBank/DDBJ whole genome shotgun (WGS) entry which is preliminary data.</text>
</comment>
<dbReference type="AlphaFoldDB" id="A0A9X1D8E3"/>
<dbReference type="RefSeq" id="WP_214394044.1">
    <property type="nucleotide sequence ID" value="NZ_JAFLWW010000021.1"/>
</dbReference>
<evidence type="ECO:0000256" key="4">
    <source>
        <dbReference type="ARBA" id="ARBA00022748"/>
    </source>
</evidence>
<name>A0A9X1D8E3_9HYPH</name>
<dbReference type="InterPro" id="IPR051790">
    <property type="entry name" value="Cytochrome_c-biogenesis_DsbD"/>
</dbReference>
<dbReference type="PANTHER" id="PTHR31272">
    <property type="entry name" value="CYTOCHROME C-TYPE BIOGENESIS PROTEIN HI_1454-RELATED"/>
    <property type="match status" value="1"/>
</dbReference>
<accession>A0A9X1D8E3</accession>
<evidence type="ECO:0000256" key="5">
    <source>
        <dbReference type="ARBA" id="ARBA00022989"/>
    </source>
</evidence>
<keyword evidence="3 7" id="KW-0812">Transmembrane</keyword>
<feature type="transmembrane region" description="Helical" evidence="7">
    <location>
        <begin position="92"/>
        <end position="111"/>
    </location>
</feature>
<evidence type="ECO:0000256" key="3">
    <source>
        <dbReference type="ARBA" id="ARBA00022692"/>
    </source>
</evidence>
<feature type="transmembrane region" description="Helical" evidence="7">
    <location>
        <begin position="6"/>
        <end position="29"/>
    </location>
</feature>
<organism evidence="9 10">
    <name type="scientific">Aminobacter anthyllidis</name>
    <dbReference type="NCBI Taxonomy" id="1035067"/>
    <lineage>
        <taxon>Bacteria</taxon>
        <taxon>Pseudomonadati</taxon>
        <taxon>Pseudomonadota</taxon>
        <taxon>Alphaproteobacteria</taxon>
        <taxon>Hyphomicrobiales</taxon>
        <taxon>Phyllobacteriaceae</taxon>
        <taxon>Aminobacter</taxon>
    </lineage>
</organism>
<feature type="domain" description="Cytochrome C biogenesis protein transmembrane" evidence="8">
    <location>
        <begin position="9"/>
        <end position="224"/>
    </location>
</feature>
<comment type="subcellular location">
    <subcellularLocation>
        <location evidence="1">Membrane</location>
        <topology evidence="1">Multi-pass membrane protein</topology>
    </subcellularLocation>
</comment>
<dbReference type="GO" id="GO:0017004">
    <property type="term" value="P:cytochrome complex assembly"/>
    <property type="evidence" value="ECO:0007669"/>
    <property type="project" value="UniProtKB-KW"/>
</dbReference>
<evidence type="ECO:0000256" key="7">
    <source>
        <dbReference type="SAM" id="Phobius"/>
    </source>
</evidence>
<comment type="similarity">
    <text evidence="2">Belongs to the DsbD family.</text>
</comment>
<dbReference type="Proteomes" id="UP001138921">
    <property type="component" value="Unassembled WGS sequence"/>
</dbReference>
<proteinExistence type="inferred from homology"/>
<feature type="transmembrane region" description="Helical" evidence="7">
    <location>
        <begin position="211"/>
        <end position="236"/>
    </location>
</feature>
<evidence type="ECO:0000256" key="1">
    <source>
        <dbReference type="ARBA" id="ARBA00004141"/>
    </source>
</evidence>
<dbReference type="PANTHER" id="PTHR31272:SF4">
    <property type="entry name" value="CYTOCHROME C-TYPE BIOGENESIS PROTEIN HI_1454-RELATED"/>
    <property type="match status" value="1"/>
</dbReference>
<evidence type="ECO:0000259" key="8">
    <source>
        <dbReference type="Pfam" id="PF02683"/>
    </source>
</evidence>
<dbReference type="GO" id="GO:0016020">
    <property type="term" value="C:membrane"/>
    <property type="evidence" value="ECO:0007669"/>
    <property type="project" value="UniProtKB-SubCell"/>
</dbReference>
<evidence type="ECO:0000256" key="6">
    <source>
        <dbReference type="ARBA" id="ARBA00023136"/>
    </source>
</evidence>
<reference evidence="9" key="1">
    <citation type="journal article" date="2021" name="Microorganisms">
        <title>Phylogenomic Reconstruction and Metabolic Potential of the Genus Aminobacter.</title>
        <authorList>
            <person name="Artuso I."/>
            <person name="Turrini P."/>
            <person name="Pirolo M."/>
            <person name="Lugli G.A."/>
            <person name="Ventura M."/>
            <person name="Visca P."/>
        </authorList>
    </citation>
    <scope>NUCLEOTIDE SEQUENCE</scope>
    <source>
        <strain evidence="9">LMG 26462</strain>
    </source>
</reference>
<feature type="transmembrane region" description="Helical" evidence="7">
    <location>
        <begin position="132"/>
        <end position="157"/>
    </location>
</feature>
<feature type="transmembrane region" description="Helical" evidence="7">
    <location>
        <begin position="61"/>
        <end position="86"/>
    </location>
</feature>
<sequence>MSGISSIGLLSAFVAGVVSFLSPCVLPLVPGYVSYVAGRTVISEAVGEAVSLRLPAVGLSLCFVLGFSTVFIVLGASATALGQLLIGYRYELNIMGGVIVILFGLFMIGAIRPMWVMRDLRFHADLPGGRPLSAYLLGLAFGFGWTPCIGPILGAILTVGAASATVAQGVALLAVYSLGLGIPFLLAALFTHALAKRLRNIGRAGMVLQKAAGGVMVTMGVAMIGGYLSAFSFWLLENFPVLTRIG</sequence>
<keyword evidence="4" id="KW-0201">Cytochrome c-type biogenesis</keyword>
<evidence type="ECO:0000313" key="10">
    <source>
        <dbReference type="Proteomes" id="UP001138921"/>
    </source>
</evidence>
<dbReference type="Pfam" id="PF02683">
    <property type="entry name" value="DsbD_TM"/>
    <property type="match status" value="1"/>
</dbReference>
<keyword evidence="5 7" id="KW-1133">Transmembrane helix</keyword>
<gene>
    <name evidence="9" type="ORF">J1C56_32530</name>
</gene>
<reference evidence="9" key="2">
    <citation type="submission" date="2021-03" db="EMBL/GenBank/DDBJ databases">
        <authorList>
            <person name="Artuso I."/>
            <person name="Turrini P."/>
            <person name="Pirolo M."/>
            <person name="Lugli G.A."/>
            <person name="Ventura M."/>
            <person name="Visca P."/>
        </authorList>
    </citation>
    <scope>NUCLEOTIDE SEQUENCE</scope>
    <source>
        <strain evidence="9">LMG 26462</strain>
    </source>
</reference>
<dbReference type="EMBL" id="JAFLWW010000021">
    <property type="protein sequence ID" value="MBT1160247.1"/>
    <property type="molecule type" value="Genomic_DNA"/>
</dbReference>
<evidence type="ECO:0000256" key="2">
    <source>
        <dbReference type="ARBA" id="ARBA00006143"/>
    </source>
</evidence>
<evidence type="ECO:0000313" key="9">
    <source>
        <dbReference type="EMBL" id="MBT1160247.1"/>
    </source>
</evidence>